<organism evidence="3 4">
    <name type="scientific">Micromonospora craniellae</name>
    <dbReference type="NCBI Taxonomy" id="2294034"/>
    <lineage>
        <taxon>Bacteria</taxon>
        <taxon>Bacillati</taxon>
        <taxon>Actinomycetota</taxon>
        <taxon>Actinomycetes</taxon>
        <taxon>Micromonosporales</taxon>
        <taxon>Micromonosporaceae</taxon>
        <taxon>Micromonospora</taxon>
    </lineage>
</organism>
<evidence type="ECO:0000259" key="2">
    <source>
        <dbReference type="Pfam" id="PF13845"/>
    </source>
</evidence>
<evidence type="ECO:0000313" key="4">
    <source>
        <dbReference type="Proteomes" id="UP000262621"/>
    </source>
</evidence>
<dbReference type="AlphaFoldDB" id="A0A372FUB3"/>
<dbReference type="PROSITE" id="PS51257">
    <property type="entry name" value="PROKAR_LIPOPROTEIN"/>
    <property type="match status" value="1"/>
</dbReference>
<feature type="signal peptide" evidence="1">
    <location>
        <begin position="1"/>
        <end position="20"/>
    </location>
</feature>
<dbReference type="Proteomes" id="UP000262621">
    <property type="component" value="Unassembled WGS sequence"/>
</dbReference>
<dbReference type="EMBL" id="QVFU01000034">
    <property type="protein sequence ID" value="RFS44204.1"/>
    <property type="molecule type" value="Genomic_DNA"/>
</dbReference>
<dbReference type="OrthoDB" id="3381205at2"/>
<reference evidence="3 4" key="1">
    <citation type="submission" date="2018-08" db="EMBL/GenBank/DDBJ databases">
        <title>Verrucosispora craniellae sp. nov., isolated from a marine sponge in the South China Sea.</title>
        <authorList>
            <person name="Li L."/>
            <person name="Lin H.W."/>
        </authorList>
    </citation>
    <scope>NUCLEOTIDE SEQUENCE [LARGE SCALE GENOMIC DNA]</scope>
    <source>
        <strain evidence="3 4">LHW63014</strain>
    </source>
</reference>
<dbReference type="Pfam" id="PF13845">
    <property type="entry name" value="Septum_form"/>
    <property type="match status" value="1"/>
</dbReference>
<feature type="chain" id="PRO_5038818003" description="Septum formation-related domain-containing protein" evidence="1">
    <location>
        <begin position="21"/>
        <end position="295"/>
    </location>
</feature>
<protein>
    <recommendedName>
        <fullName evidence="2">Septum formation-related domain-containing protein</fullName>
    </recommendedName>
</protein>
<accession>A0A372FUB3</accession>
<dbReference type="InterPro" id="IPR026004">
    <property type="entry name" value="Septum_form"/>
</dbReference>
<comment type="caution">
    <text evidence="3">The sequence shown here is derived from an EMBL/GenBank/DDBJ whole genome shotgun (WGS) entry which is preliminary data.</text>
</comment>
<keyword evidence="1" id="KW-0732">Signal</keyword>
<keyword evidence="4" id="KW-1185">Reference proteome</keyword>
<dbReference type="RefSeq" id="WP_117230147.1">
    <property type="nucleotide sequence ID" value="NZ_CP061725.1"/>
</dbReference>
<name>A0A372FUB3_9ACTN</name>
<sequence>MRRWWIGVALGAAVTLALTACSTRPAGIDGDLVDDWPVLAAPEVFTPAAQTCHTQPQDVGHLSGYAPVDCAQPHRAETLHVGRLPASGGTNPPEAGSRAMRTAYGECDRAVRGALGADWRTARIGLTVVFPSPRAWTGGARWFRCDAHETDALDTPTPVRRAASLAGTLDGPSPLRHRCFRAETKGDEVTEMVAVKCSVRHDAEFVGVWKSPATSYAAFEKDTERAHHGCLSLIAKYAKVPDDGNMQYRAGTVYYHPFEADWRNGERGVQCFLWLPDRTLTRSVKGGGTRALPIG</sequence>
<gene>
    <name evidence="3" type="ORF">D0Q02_23270</name>
</gene>
<evidence type="ECO:0000256" key="1">
    <source>
        <dbReference type="SAM" id="SignalP"/>
    </source>
</evidence>
<proteinExistence type="predicted"/>
<feature type="domain" description="Septum formation-related" evidence="2">
    <location>
        <begin position="51"/>
        <end position="271"/>
    </location>
</feature>
<evidence type="ECO:0000313" key="3">
    <source>
        <dbReference type="EMBL" id="RFS44204.1"/>
    </source>
</evidence>